<proteinExistence type="predicted"/>
<keyword evidence="2" id="KW-1185">Reference proteome</keyword>
<protein>
    <submittedName>
        <fullName evidence="1">Uncharacterized protein</fullName>
    </submittedName>
</protein>
<evidence type="ECO:0000313" key="2">
    <source>
        <dbReference type="Proteomes" id="UP001444071"/>
    </source>
</evidence>
<organism evidence="1 2">
    <name type="scientific">Xenotaenia resolanae</name>
    <dbReference type="NCBI Taxonomy" id="208358"/>
    <lineage>
        <taxon>Eukaryota</taxon>
        <taxon>Metazoa</taxon>
        <taxon>Chordata</taxon>
        <taxon>Craniata</taxon>
        <taxon>Vertebrata</taxon>
        <taxon>Euteleostomi</taxon>
        <taxon>Actinopterygii</taxon>
        <taxon>Neopterygii</taxon>
        <taxon>Teleostei</taxon>
        <taxon>Neoteleostei</taxon>
        <taxon>Acanthomorphata</taxon>
        <taxon>Ovalentaria</taxon>
        <taxon>Atherinomorphae</taxon>
        <taxon>Cyprinodontiformes</taxon>
        <taxon>Goodeidae</taxon>
        <taxon>Xenotaenia</taxon>
    </lineage>
</organism>
<dbReference type="EMBL" id="JAHRIM010040240">
    <property type="protein sequence ID" value="MEQ2266460.1"/>
    <property type="molecule type" value="Genomic_DNA"/>
</dbReference>
<accession>A0ABV0WAJ4</accession>
<sequence>MDPASKRTQQQQSQPLCLYMQASFQSHLLFPGYRAALTSPVRVVGKSALLFQHRGKSSVPEHKNTFIWFVP</sequence>
<evidence type="ECO:0000313" key="1">
    <source>
        <dbReference type="EMBL" id="MEQ2266460.1"/>
    </source>
</evidence>
<gene>
    <name evidence="1" type="ORF">XENORESO_005661</name>
</gene>
<feature type="non-terminal residue" evidence="1">
    <location>
        <position position="71"/>
    </location>
</feature>
<comment type="caution">
    <text evidence="1">The sequence shown here is derived from an EMBL/GenBank/DDBJ whole genome shotgun (WGS) entry which is preliminary data.</text>
</comment>
<name>A0ABV0WAJ4_9TELE</name>
<reference evidence="1 2" key="1">
    <citation type="submission" date="2021-06" db="EMBL/GenBank/DDBJ databases">
        <authorList>
            <person name="Palmer J.M."/>
        </authorList>
    </citation>
    <scope>NUCLEOTIDE SEQUENCE [LARGE SCALE GENOMIC DNA]</scope>
    <source>
        <strain evidence="1 2">XR_2019</strain>
        <tissue evidence="1">Muscle</tissue>
    </source>
</reference>
<dbReference type="Proteomes" id="UP001444071">
    <property type="component" value="Unassembled WGS sequence"/>
</dbReference>